<organism evidence="13 14">
    <name type="scientific">Apiotrichum porosum</name>
    <dbReference type="NCBI Taxonomy" id="105984"/>
    <lineage>
        <taxon>Eukaryota</taxon>
        <taxon>Fungi</taxon>
        <taxon>Dikarya</taxon>
        <taxon>Basidiomycota</taxon>
        <taxon>Agaricomycotina</taxon>
        <taxon>Tremellomycetes</taxon>
        <taxon>Trichosporonales</taxon>
        <taxon>Trichosporonaceae</taxon>
        <taxon>Apiotrichum</taxon>
    </lineage>
</organism>
<feature type="active site" description="For OMPdecase activity" evidence="8">
    <location>
        <position position="99"/>
    </location>
</feature>
<dbReference type="InterPro" id="IPR013785">
    <property type="entry name" value="Aldolase_TIM"/>
</dbReference>
<dbReference type="InterPro" id="IPR018089">
    <property type="entry name" value="OMPdecase_AS"/>
</dbReference>
<dbReference type="CDD" id="cd04725">
    <property type="entry name" value="OMP_decarboxylase_like"/>
    <property type="match status" value="1"/>
</dbReference>
<feature type="binding site" evidence="9">
    <location>
        <position position="46"/>
    </location>
    <ligand>
        <name>substrate</name>
    </ligand>
</feature>
<dbReference type="InterPro" id="IPR001754">
    <property type="entry name" value="OMPdeCOase_dom"/>
</dbReference>
<dbReference type="Proteomes" id="UP000279236">
    <property type="component" value="Unassembled WGS sequence"/>
</dbReference>
<dbReference type="InterPro" id="IPR014732">
    <property type="entry name" value="OMPdecase"/>
</dbReference>
<feature type="active site" description="For OMPdecase activity" evidence="8">
    <location>
        <position position="101"/>
    </location>
</feature>
<keyword evidence="6 10" id="KW-0665">Pyrimidine biosynthesis</keyword>
<feature type="binding site" evidence="9">
    <location>
        <position position="159"/>
    </location>
    <ligand>
        <name>substrate</name>
    </ligand>
</feature>
<feature type="binding site" evidence="9">
    <location>
        <position position="241"/>
    </location>
    <ligand>
        <name>substrate</name>
    </ligand>
</feature>
<feature type="domain" description="Orotidine 5'-phosphate decarboxylase" evidence="12">
    <location>
        <begin position="40"/>
        <end position="256"/>
    </location>
</feature>
<protein>
    <recommendedName>
        <fullName evidence="4 10">Orotidine 5'-phosphate decarboxylase</fullName>
        <ecNumber evidence="3 10">4.1.1.23</ecNumber>
    </recommendedName>
</protein>
<dbReference type="PANTHER" id="PTHR19278">
    <property type="entry name" value="OROTATE PHOSPHORIBOSYLTRANSFERASE"/>
    <property type="match status" value="1"/>
</dbReference>
<evidence type="ECO:0000256" key="2">
    <source>
        <dbReference type="ARBA" id="ARBA00011018"/>
    </source>
</evidence>
<dbReference type="STRING" id="105984.A0A427XQJ8"/>
<evidence type="ECO:0000256" key="10">
    <source>
        <dbReference type="RuleBase" id="RU000512"/>
    </source>
</evidence>
<accession>A0A427XQJ8</accession>
<keyword evidence="5 10" id="KW-0210">Decarboxylase</keyword>
<dbReference type="GeneID" id="39593058"/>
<feature type="active site" description="For OMPdecase activity" evidence="8">
    <location>
        <position position="104"/>
    </location>
</feature>
<dbReference type="GO" id="GO:0044205">
    <property type="term" value="P:'de novo' UMP biosynthetic process"/>
    <property type="evidence" value="ECO:0007669"/>
    <property type="project" value="UniProtKB-UniPathway"/>
</dbReference>
<evidence type="ECO:0000256" key="9">
    <source>
        <dbReference type="PIRSR" id="PIRSR614732-2"/>
    </source>
</evidence>
<dbReference type="InterPro" id="IPR011060">
    <property type="entry name" value="RibuloseP-bd_barrel"/>
</dbReference>
<keyword evidence="7 10" id="KW-0456">Lyase</keyword>
<comment type="pathway">
    <text evidence="1 10">Pyrimidine metabolism; UMP biosynthesis via de novo pathway; UMP from orotate: step 2/2.</text>
</comment>
<dbReference type="GO" id="GO:0004590">
    <property type="term" value="F:orotidine-5'-phosphate decarboxylase activity"/>
    <property type="evidence" value="ECO:0007669"/>
    <property type="project" value="UniProtKB-EC"/>
</dbReference>
<feature type="binding site" evidence="9">
    <location>
        <position position="220"/>
    </location>
    <ligand>
        <name>substrate</name>
    </ligand>
</feature>
<dbReference type="UniPathway" id="UPA00070">
    <property type="reaction ID" value="UER00120"/>
</dbReference>
<comment type="catalytic activity">
    <reaction evidence="10">
        <text>orotidine 5'-phosphate + H(+) = UMP + CO2</text>
        <dbReference type="Rhea" id="RHEA:11596"/>
        <dbReference type="ChEBI" id="CHEBI:15378"/>
        <dbReference type="ChEBI" id="CHEBI:16526"/>
        <dbReference type="ChEBI" id="CHEBI:57538"/>
        <dbReference type="ChEBI" id="CHEBI:57865"/>
        <dbReference type="EC" id="4.1.1.23"/>
    </reaction>
</comment>
<evidence type="ECO:0000256" key="8">
    <source>
        <dbReference type="PIRSR" id="PIRSR614732-1"/>
    </source>
</evidence>
<evidence type="ECO:0000256" key="6">
    <source>
        <dbReference type="ARBA" id="ARBA00022975"/>
    </source>
</evidence>
<dbReference type="RefSeq" id="XP_028475800.1">
    <property type="nucleotide sequence ID" value="XM_028623826.1"/>
</dbReference>
<evidence type="ECO:0000256" key="11">
    <source>
        <dbReference type="SAM" id="MobiDB-lite"/>
    </source>
</evidence>
<feature type="binding site" evidence="9">
    <location>
        <position position="240"/>
    </location>
    <ligand>
        <name>substrate</name>
    </ligand>
</feature>
<evidence type="ECO:0000256" key="7">
    <source>
        <dbReference type="ARBA" id="ARBA00023239"/>
    </source>
</evidence>
<dbReference type="Gene3D" id="3.20.20.70">
    <property type="entry name" value="Aldolase class I"/>
    <property type="match status" value="1"/>
</dbReference>
<dbReference type="NCBIfam" id="TIGR01740">
    <property type="entry name" value="pyrF"/>
    <property type="match status" value="1"/>
</dbReference>
<comment type="caution">
    <text evidence="13">The sequence shown here is derived from an EMBL/GenBank/DDBJ whole genome shotgun (WGS) entry which is preliminary data.</text>
</comment>
<evidence type="ECO:0000259" key="12">
    <source>
        <dbReference type="SMART" id="SM00934"/>
    </source>
</evidence>
<evidence type="ECO:0000313" key="13">
    <source>
        <dbReference type="EMBL" id="RSH81081.1"/>
    </source>
</evidence>
<evidence type="ECO:0000256" key="1">
    <source>
        <dbReference type="ARBA" id="ARBA00004861"/>
    </source>
</evidence>
<dbReference type="EMBL" id="RSCE01000007">
    <property type="protein sequence ID" value="RSH81081.1"/>
    <property type="molecule type" value="Genomic_DNA"/>
</dbReference>
<dbReference type="SUPFAM" id="SSF51366">
    <property type="entry name" value="Ribulose-phoshate binding barrel"/>
    <property type="match status" value="1"/>
</dbReference>
<gene>
    <name evidence="13" type="primary">URA3</name>
    <name evidence="13" type="ORF">EHS24_008515</name>
</gene>
<dbReference type="EC" id="4.1.1.23" evidence="3 10"/>
<name>A0A427XQJ8_9TREE</name>
<dbReference type="GO" id="GO:0006207">
    <property type="term" value="P:'de novo' pyrimidine nucleobase biosynthetic process"/>
    <property type="evidence" value="ECO:0007669"/>
    <property type="project" value="InterPro"/>
</dbReference>
<dbReference type="AlphaFoldDB" id="A0A427XQJ8"/>
<comment type="similarity">
    <text evidence="2 10">Belongs to the OMP decarboxylase family.</text>
</comment>
<feature type="binding site" evidence="9">
    <location>
        <position position="68"/>
    </location>
    <ligand>
        <name>substrate</name>
    </ligand>
</feature>
<reference evidence="13 14" key="1">
    <citation type="submission" date="2018-11" db="EMBL/GenBank/DDBJ databases">
        <title>Genome sequence of Apiotrichum porosum DSM 27194.</title>
        <authorList>
            <person name="Aliyu H."/>
            <person name="Gorte O."/>
            <person name="Ochsenreither K."/>
        </authorList>
    </citation>
    <scope>NUCLEOTIDE SEQUENCE [LARGE SCALE GENOMIC DNA]</scope>
    <source>
        <strain evidence="13 14">DSM 27194</strain>
    </source>
</reference>
<dbReference type="GO" id="GO:0004588">
    <property type="term" value="F:orotate phosphoribosyltransferase activity"/>
    <property type="evidence" value="ECO:0007669"/>
    <property type="project" value="TreeGrafter"/>
</dbReference>
<keyword evidence="14" id="KW-1185">Reference proteome</keyword>
<dbReference type="FunFam" id="3.20.20.70:FF:000114">
    <property type="entry name" value="Decarboxylase,orotidine phosphate"/>
    <property type="match status" value="1"/>
</dbReference>
<dbReference type="PROSITE" id="PS00156">
    <property type="entry name" value="OMPDECASE"/>
    <property type="match status" value="1"/>
</dbReference>
<dbReference type="OrthoDB" id="10263753at2759"/>
<sequence length="275" mass="29912">MSRTIAPHPPTTKPYAVRADAHPNPTAKRLLKLMDRKKSNLCVSIDVTKCEDALEIVRRVAPAVCMVKTHIDIMEDFTPAFTAELARLADEHDFLIFEDRKFADIGNTVALQYSSGVHRIAEWSHITNAHPLPGPGIVTGLGKVGKPLDRALLLLAEMSSAGNLAVGDYTRQAVQMARDAGRDWVVGFIAMGRVDSDGDDDFLVLTPGVGLVAKGDALGQQYRTPRQVVYDSGCDVIIVGRGIYGIEGDAAAVLAEAEKYRAEGWKAYEDRLIQA</sequence>
<proteinExistence type="inferred from homology"/>
<dbReference type="SMART" id="SM00934">
    <property type="entry name" value="OMPdecase"/>
    <property type="match status" value="1"/>
</dbReference>
<dbReference type="Pfam" id="PF00215">
    <property type="entry name" value="OMPdecase"/>
    <property type="match status" value="1"/>
</dbReference>
<evidence type="ECO:0000256" key="4">
    <source>
        <dbReference type="ARBA" id="ARBA00021923"/>
    </source>
</evidence>
<feature type="region of interest" description="Disordered" evidence="11">
    <location>
        <begin position="1"/>
        <end position="20"/>
    </location>
</feature>
<evidence type="ECO:0000313" key="14">
    <source>
        <dbReference type="Proteomes" id="UP000279236"/>
    </source>
</evidence>
<evidence type="ECO:0000256" key="5">
    <source>
        <dbReference type="ARBA" id="ARBA00022793"/>
    </source>
</evidence>
<evidence type="ECO:0000256" key="3">
    <source>
        <dbReference type="ARBA" id="ARBA00012321"/>
    </source>
</evidence>
<dbReference type="PANTHER" id="PTHR19278:SF9">
    <property type="entry name" value="URIDINE 5'-MONOPHOSPHATE SYNTHASE"/>
    <property type="match status" value="1"/>
</dbReference>